<dbReference type="Proteomes" id="UP001233172">
    <property type="component" value="Unassembled WGS sequence"/>
</dbReference>
<evidence type="ECO:0000313" key="2">
    <source>
        <dbReference type="Proteomes" id="UP001233172"/>
    </source>
</evidence>
<reference evidence="1" key="1">
    <citation type="journal article" date="2023" name="PLoS Negl. Trop. Dis.">
        <title>A genome sequence for Biomphalaria pfeifferi, the major vector snail for the human-infecting parasite Schistosoma mansoni.</title>
        <authorList>
            <person name="Bu L."/>
            <person name="Lu L."/>
            <person name="Laidemitt M.R."/>
            <person name="Zhang S.M."/>
            <person name="Mutuku M."/>
            <person name="Mkoji G."/>
            <person name="Steinauer M."/>
            <person name="Loker E.S."/>
        </authorList>
    </citation>
    <scope>NUCLEOTIDE SEQUENCE</scope>
    <source>
        <strain evidence="1">KasaAsao</strain>
    </source>
</reference>
<reference evidence="1" key="2">
    <citation type="submission" date="2023-04" db="EMBL/GenBank/DDBJ databases">
        <authorList>
            <person name="Bu L."/>
            <person name="Lu L."/>
            <person name="Laidemitt M.R."/>
            <person name="Zhang S.M."/>
            <person name="Mutuku M."/>
            <person name="Mkoji G."/>
            <person name="Steinauer M."/>
            <person name="Loker E.S."/>
        </authorList>
    </citation>
    <scope>NUCLEOTIDE SEQUENCE</scope>
    <source>
        <strain evidence="1">KasaAsao</strain>
        <tissue evidence="1">Whole Snail</tissue>
    </source>
</reference>
<comment type="caution">
    <text evidence="1">The sequence shown here is derived from an EMBL/GenBank/DDBJ whole genome shotgun (WGS) entry which is preliminary data.</text>
</comment>
<proteinExistence type="predicted"/>
<accession>A0AAD8C7K0</accession>
<protein>
    <submittedName>
        <fullName evidence="1">Uncharacterized protein</fullName>
    </submittedName>
</protein>
<sequence length="157" mass="18027">MLVKIVEIPKEVKCHSEPMQNGLYIVQCSAQTKNKITTCIFYNGSDESPETPVITASNSQINCTLYNLTMVSEERNITFLIYANVTGNDTDTQFGTNLTHTIRKDCYKRFKMHLRRKKIRENGDAKNKEDTYCTIDEARIMALEIQNSKNVLCIVNY</sequence>
<dbReference type="EMBL" id="JASAOG010000009">
    <property type="protein sequence ID" value="KAK0066900.1"/>
    <property type="molecule type" value="Genomic_DNA"/>
</dbReference>
<keyword evidence="2" id="KW-1185">Reference proteome</keyword>
<organism evidence="1 2">
    <name type="scientific">Biomphalaria pfeifferi</name>
    <name type="common">Bloodfluke planorb</name>
    <name type="synonym">Freshwater snail</name>
    <dbReference type="NCBI Taxonomy" id="112525"/>
    <lineage>
        <taxon>Eukaryota</taxon>
        <taxon>Metazoa</taxon>
        <taxon>Spiralia</taxon>
        <taxon>Lophotrochozoa</taxon>
        <taxon>Mollusca</taxon>
        <taxon>Gastropoda</taxon>
        <taxon>Heterobranchia</taxon>
        <taxon>Euthyneura</taxon>
        <taxon>Panpulmonata</taxon>
        <taxon>Hygrophila</taxon>
        <taxon>Lymnaeoidea</taxon>
        <taxon>Planorbidae</taxon>
        <taxon>Biomphalaria</taxon>
    </lineage>
</organism>
<name>A0AAD8C7K0_BIOPF</name>
<gene>
    <name evidence="1" type="ORF">Bpfe_003635</name>
</gene>
<dbReference type="AlphaFoldDB" id="A0AAD8C7K0"/>
<evidence type="ECO:0000313" key="1">
    <source>
        <dbReference type="EMBL" id="KAK0066900.1"/>
    </source>
</evidence>